<gene>
    <name evidence="8" type="ORF">B296_00002414</name>
</gene>
<dbReference type="PANTHER" id="PTHR47287:SF15">
    <property type="entry name" value="ZINC FINGER PROTEIN 3-LIKE"/>
    <property type="match status" value="1"/>
</dbReference>
<evidence type="ECO:0000256" key="1">
    <source>
        <dbReference type="ARBA" id="ARBA00004123"/>
    </source>
</evidence>
<dbReference type="SUPFAM" id="SSF57667">
    <property type="entry name" value="beta-beta-alpha zinc fingers"/>
    <property type="match status" value="1"/>
</dbReference>
<dbReference type="EMBL" id="AMZH03000233">
    <property type="protein sequence ID" value="RRT84777.1"/>
    <property type="molecule type" value="Genomic_DNA"/>
</dbReference>
<accession>A0A427B8I7</accession>
<keyword evidence="3 6" id="KW-0863">Zinc-finger</keyword>
<evidence type="ECO:0000256" key="4">
    <source>
        <dbReference type="ARBA" id="ARBA00022833"/>
    </source>
</evidence>
<dbReference type="PANTHER" id="PTHR47287">
    <property type="entry name" value="C2H2 AND C2HC ZINC FINGERS SUPERFAMILY PROTEIN"/>
    <property type="match status" value="1"/>
</dbReference>
<proteinExistence type="predicted"/>
<keyword evidence="5" id="KW-0539">Nucleus</keyword>
<dbReference type="Gene3D" id="3.30.160.60">
    <property type="entry name" value="Classic Zinc Finger"/>
    <property type="match status" value="1"/>
</dbReference>
<comment type="caution">
    <text evidence="8">The sequence shown here is derived from an EMBL/GenBank/DDBJ whole genome shotgun (WGS) entry which is preliminary data.</text>
</comment>
<dbReference type="Pfam" id="PF13912">
    <property type="entry name" value="zf-C2H2_6"/>
    <property type="match status" value="1"/>
</dbReference>
<name>A0A427B8I7_ENSVE</name>
<dbReference type="InterPro" id="IPR044246">
    <property type="entry name" value="ZFP3-like"/>
</dbReference>
<reference evidence="8 9" key="1">
    <citation type="journal article" date="2014" name="Agronomy (Basel)">
        <title>A Draft Genome Sequence for Ensete ventricosum, the Drought-Tolerant Tree Against Hunger.</title>
        <authorList>
            <person name="Harrison J."/>
            <person name="Moore K.A."/>
            <person name="Paszkiewicz K."/>
            <person name="Jones T."/>
            <person name="Grant M."/>
            <person name="Ambacheew D."/>
            <person name="Muzemil S."/>
            <person name="Studholme D.J."/>
        </authorList>
    </citation>
    <scope>NUCLEOTIDE SEQUENCE [LARGE SCALE GENOMIC DNA]</scope>
</reference>
<evidence type="ECO:0000259" key="7">
    <source>
        <dbReference type="PROSITE" id="PS50157"/>
    </source>
</evidence>
<evidence type="ECO:0000256" key="5">
    <source>
        <dbReference type="ARBA" id="ARBA00023242"/>
    </source>
</evidence>
<evidence type="ECO:0000313" key="9">
    <source>
        <dbReference type="Proteomes" id="UP000287651"/>
    </source>
</evidence>
<keyword evidence="2" id="KW-0479">Metal-binding</keyword>
<organism evidence="8 9">
    <name type="scientific">Ensete ventricosum</name>
    <name type="common">Abyssinian banana</name>
    <name type="synonym">Musa ensete</name>
    <dbReference type="NCBI Taxonomy" id="4639"/>
    <lineage>
        <taxon>Eukaryota</taxon>
        <taxon>Viridiplantae</taxon>
        <taxon>Streptophyta</taxon>
        <taxon>Embryophyta</taxon>
        <taxon>Tracheophyta</taxon>
        <taxon>Spermatophyta</taxon>
        <taxon>Magnoliopsida</taxon>
        <taxon>Liliopsida</taxon>
        <taxon>Zingiberales</taxon>
        <taxon>Musaceae</taxon>
        <taxon>Ensete</taxon>
    </lineage>
</organism>
<evidence type="ECO:0000256" key="2">
    <source>
        <dbReference type="ARBA" id="ARBA00022723"/>
    </source>
</evidence>
<protein>
    <recommendedName>
        <fullName evidence="7">C2H2-type domain-containing protein</fullName>
    </recommendedName>
</protein>
<dbReference type="InterPro" id="IPR013087">
    <property type="entry name" value="Znf_C2H2_type"/>
</dbReference>
<dbReference type="AlphaFoldDB" id="A0A427B8I7"/>
<feature type="domain" description="C2H2-type" evidence="7">
    <location>
        <begin position="40"/>
        <end position="67"/>
    </location>
</feature>
<dbReference type="InterPro" id="IPR036236">
    <property type="entry name" value="Znf_C2H2_sf"/>
</dbReference>
<evidence type="ECO:0000256" key="6">
    <source>
        <dbReference type="PROSITE-ProRule" id="PRU00042"/>
    </source>
</evidence>
<dbReference type="Proteomes" id="UP000287651">
    <property type="component" value="Unassembled WGS sequence"/>
</dbReference>
<dbReference type="GO" id="GO:0009788">
    <property type="term" value="P:negative regulation of abscisic acid-activated signaling pathway"/>
    <property type="evidence" value="ECO:0007669"/>
    <property type="project" value="InterPro"/>
</dbReference>
<dbReference type="GO" id="GO:0005634">
    <property type="term" value="C:nucleus"/>
    <property type="evidence" value="ECO:0007669"/>
    <property type="project" value="UniProtKB-SubCell"/>
</dbReference>
<dbReference type="PROSITE" id="PS50157">
    <property type="entry name" value="ZINC_FINGER_C2H2_2"/>
    <property type="match status" value="1"/>
</dbReference>
<comment type="subcellular location">
    <subcellularLocation>
        <location evidence="1">Nucleus</location>
    </subcellularLocation>
</comment>
<keyword evidence="4" id="KW-0862">Zinc</keyword>
<evidence type="ECO:0000313" key="8">
    <source>
        <dbReference type="EMBL" id="RRT84777.1"/>
    </source>
</evidence>
<evidence type="ECO:0000256" key="3">
    <source>
        <dbReference type="ARBA" id="ARBA00022771"/>
    </source>
</evidence>
<sequence>MSEPSSNGYYNFLKVPAEAVPDGNMVGLPPAAEAAPSRMFPCAYCSRRFHTSQALGGHQNAHRKERAAAGRKPAASYYMANLTPRSSHVPVFLEPALSNHGGGLPYFCGLSPQRPVLVPPPSYPPAEDSASPATTADLDLDLSLHL</sequence>
<dbReference type="GO" id="GO:0008270">
    <property type="term" value="F:zinc ion binding"/>
    <property type="evidence" value="ECO:0007669"/>
    <property type="project" value="UniProtKB-KW"/>
</dbReference>
<dbReference type="PROSITE" id="PS00028">
    <property type="entry name" value="ZINC_FINGER_C2H2_1"/>
    <property type="match status" value="1"/>
</dbReference>